<gene>
    <name evidence="1" type="ORF">AU378_07425</name>
</gene>
<evidence type="ECO:0000313" key="1">
    <source>
        <dbReference type="EMBL" id="KXH85568.1"/>
    </source>
</evidence>
<dbReference type="PROSITE" id="PS51257">
    <property type="entry name" value="PROKAR_LIPOPROTEIN"/>
    <property type="match status" value="1"/>
</dbReference>
<dbReference type="EMBL" id="LPUR01000001">
    <property type="protein sequence ID" value="KXH85568.1"/>
    <property type="molecule type" value="Genomic_DNA"/>
</dbReference>
<evidence type="ECO:0000313" key="2">
    <source>
        <dbReference type="Proteomes" id="UP000070513"/>
    </source>
</evidence>
<accession>A0A135WKX3</accession>
<proteinExistence type="predicted"/>
<sequence>MLLQKIQTGALLILSALIIVGCSKTYDPSFFKGEWLSDSLVTKENDHWREFLYFDNGYAARTTVWGRQYLLNKNLKVKDLQLYERDKALFRIKVIDSNKITVEGKDYYGSFRRSNYQPDEMRTAVTIAEKTESQRKKLLGQWKAINFSIVSLQDPKDTFTIHLPEHRNIAVISTDEITAVNVGYNQLSFHTNNHIRSFEYNAEPDKINFISGDVIFSLKYYFQNERLIIEYRTFRNILNSVTFEKVR</sequence>
<protein>
    <submittedName>
        <fullName evidence="1">Uncharacterized protein</fullName>
    </submittedName>
</protein>
<comment type="caution">
    <text evidence="1">The sequence shown here is derived from an EMBL/GenBank/DDBJ whole genome shotgun (WGS) entry which is preliminary data.</text>
</comment>
<reference evidence="2" key="1">
    <citation type="submission" date="2015-12" db="EMBL/GenBank/DDBJ databases">
        <title>Genome sequence of a biocontrol rhizobacterium Chryseobacterium kwangjuense strain KJ1R5 isolated from pepper (Capsicum annuum L.).</title>
        <authorList>
            <person name="Jeong J.-J."/>
            <person name="Park H."/>
            <person name="Mannaa M."/>
            <person name="Sang M.K."/>
            <person name="Choi I.-G."/>
            <person name="Kim K.D."/>
        </authorList>
    </citation>
    <scope>NUCLEOTIDE SEQUENCE [LARGE SCALE GENOMIC DNA]</scope>
    <source>
        <strain evidence="2">KJ1R5</strain>
    </source>
</reference>
<dbReference type="Proteomes" id="UP000070513">
    <property type="component" value="Unassembled WGS sequence"/>
</dbReference>
<organism evidence="1 2">
    <name type="scientific">Chryseobacterium kwangjuense</name>
    <dbReference type="NCBI Taxonomy" id="267125"/>
    <lineage>
        <taxon>Bacteria</taxon>
        <taxon>Pseudomonadati</taxon>
        <taxon>Bacteroidota</taxon>
        <taxon>Flavobacteriia</taxon>
        <taxon>Flavobacteriales</taxon>
        <taxon>Weeksellaceae</taxon>
        <taxon>Chryseobacterium group</taxon>
        <taxon>Chryseobacterium</taxon>
    </lineage>
</organism>
<dbReference type="RefSeq" id="WP_062649530.1">
    <property type="nucleotide sequence ID" value="NZ_LPUR01000001.1"/>
</dbReference>
<reference evidence="1 2" key="2">
    <citation type="journal article" date="2016" name="Genome Announc.">
        <title>Draft Genome Sequence of a Biocontrol Rhizobacterium, Chryseobacterium kwangjuense Strain KJ1R5, Isolated from Pepper (Capsicum annuum).</title>
        <authorList>
            <person name="Jeong J.J."/>
            <person name="Park H."/>
            <person name="Park B.H."/>
            <person name="Mannaa M."/>
            <person name="Sang M.K."/>
            <person name="Choi I.G."/>
            <person name="Kim K.D."/>
        </authorList>
    </citation>
    <scope>NUCLEOTIDE SEQUENCE [LARGE SCALE GENOMIC DNA]</scope>
    <source>
        <strain evidence="1 2">KJ1R5</strain>
    </source>
</reference>
<name>A0A135WKX3_9FLAO</name>
<dbReference type="AlphaFoldDB" id="A0A135WKX3"/>
<dbReference type="OrthoDB" id="1270092at2"/>